<accession>A0A6P8YRJ7</accession>
<dbReference type="AlphaFoldDB" id="A0A6P8YRJ7"/>
<dbReference type="SUPFAM" id="SSF52540">
    <property type="entry name" value="P-loop containing nucleoside triphosphate hydrolases"/>
    <property type="match status" value="1"/>
</dbReference>
<evidence type="ECO:0000313" key="5">
    <source>
        <dbReference type="RefSeq" id="XP_034239970.1"/>
    </source>
</evidence>
<sequence length="392" mass="45023">MRGARVGSAARDTCSGASCERAPTMSADALTRHALPPQSIGGKHASNAAEAPPAGPVVRWVTGEAHHRLLRDFTGERTGFVRVSEKGYFLPSKFATEMPHFVNFQPRATDTWVVTYPRSGTTWTQEMVWLLANDMDFQTAKSVDLNERFPFFEFNCFIHEDTKREFLEENAGDPEMQKEVLAMAVPGYRLLADMKGPRFIKTHLPFTLLPKNLLTCGAKVIYLARNPKDVAVSFFHMNRLIRTQGYNGDFETYWNYFQNDLHAWTPYWSHLEEGWQRRTHPRMLFMFYEEMSRDTPAAIRKVASFLEKEPTDEQVASLADHLDIVNFRKNRAVNSQRLFELGIMRKEEEGFIRKGGVGGWTNYFTPELEAQADRWIAENLAKTDMRFPTFPS</sequence>
<evidence type="ECO:0000256" key="1">
    <source>
        <dbReference type="ARBA" id="ARBA00005771"/>
    </source>
</evidence>
<dbReference type="Proteomes" id="UP000515158">
    <property type="component" value="Unplaced"/>
</dbReference>
<dbReference type="PANTHER" id="PTHR11783">
    <property type="entry name" value="SULFOTRANSFERASE SULT"/>
    <property type="match status" value="1"/>
</dbReference>
<proteinExistence type="inferred from homology"/>
<dbReference type="Pfam" id="PF00685">
    <property type="entry name" value="Sulfotransfer_1"/>
    <property type="match status" value="1"/>
</dbReference>
<comment type="similarity">
    <text evidence="1">Belongs to the sulfotransferase 1 family.</text>
</comment>
<reference evidence="5" key="1">
    <citation type="submission" date="2025-08" db="UniProtKB">
        <authorList>
            <consortium name="RefSeq"/>
        </authorList>
    </citation>
    <scope>IDENTIFICATION</scope>
    <source>
        <tissue evidence="5">Total insect</tissue>
    </source>
</reference>
<dbReference type="InParanoid" id="A0A6P8YRJ7"/>
<organism evidence="5">
    <name type="scientific">Thrips palmi</name>
    <name type="common">Melon thrips</name>
    <dbReference type="NCBI Taxonomy" id="161013"/>
    <lineage>
        <taxon>Eukaryota</taxon>
        <taxon>Metazoa</taxon>
        <taxon>Ecdysozoa</taxon>
        <taxon>Arthropoda</taxon>
        <taxon>Hexapoda</taxon>
        <taxon>Insecta</taxon>
        <taxon>Pterygota</taxon>
        <taxon>Neoptera</taxon>
        <taxon>Paraneoptera</taxon>
        <taxon>Thysanoptera</taxon>
        <taxon>Terebrantia</taxon>
        <taxon>Thripoidea</taxon>
        <taxon>Thripidae</taxon>
        <taxon>Thrips</taxon>
    </lineage>
</organism>
<dbReference type="OrthoDB" id="205623at2759"/>
<dbReference type="Gene3D" id="3.40.50.300">
    <property type="entry name" value="P-loop containing nucleotide triphosphate hydrolases"/>
    <property type="match status" value="1"/>
</dbReference>
<dbReference type="GO" id="GO:0008146">
    <property type="term" value="F:sulfotransferase activity"/>
    <property type="evidence" value="ECO:0007669"/>
    <property type="project" value="InterPro"/>
</dbReference>
<dbReference type="RefSeq" id="XP_034239970.1">
    <property type="nucleotide sequence ID" value="XM_034384079.1"/>
</dbReference>
<dbReference type="GeneID" id="117644533"/>
<name>A0A6P8YRJ7_THRPL</name>
<dbReference type="FunCoup" id="A0A6P8YRJ7">
    <property type="interactions" value="31"/>
</dbReference>
<evidence type="ECO:0000313" key="4">
    <source>
        <dbReference type="Proteomes" id="UP000515158"/>
    </source>
</evidence>
<dbReference type="KEGG" id="tpal:117644533"/>
<evidence type="ECO:0000256" key="2">
    <source>
        <dbReference type="ARBA" id="ARBA00022679"/>
    </source>
</evidence>
<evidence type="ECO:0000259" key="3">
    <source>
        <dbReference type="Pfam" id="PF00685"/>
    </source>
</evidence>
<dbReference type="InterPro" id="IPR000863">
    <property type="entry name" value="Sulfotransferase_dom"/>
</dbReference>
<keyword evidence="2" id="KW-0808">Transferase</keyword>
<feature type="domain" description="Sulfotransferase" evidence="3">
    <location>
        <begin position="109"/>
        <end position="383"/>
    </location>
</feature>
<keyword evidence="4" id="KW-1185">Reference proteome</keyword>
<protein>
    <submittedName>
        <fullName evidence="5">Sulfotransferase family cytosolic 1B member 1 isoform X1</fullName>
    </submittedName>
</protein>
<gene>
    <name evidence="5" type="primary">LOC117644533</name>
</gene>
<dbReference type="InterPro" id="IPR027417">
    <property type="entry name" value="P-loop_NTPase"/>
</dbReference>